<comment type="caution">
    <text evidence="2">The sequence shown here is derived from an EMBL/GenBank/DDBJ whole genome shotgun (WGS) entry which is preliminary data.</text>
</comment>
<reference evidence="2 3" key="1">
    <citation type="submission" date="2015-11" db="EMBL/GenBank/DDBJ databases">
        <title>Genome-wide analysis reveals the secondary metabolome in Streptomyces kanasensis ZX01.</title>
        <authorList>
            <person name="Zhang G."/>
            <person name="Han L."/>
            <person name="Feng J."/>
            <person name="Zhang X."/>
        </authorList>
    </citation>
    <scope>NUCLEOTIDE SEQUENCE [LARGE SCALE GENOMIC DNA]</scope>
    <source>
        <strain evidence="2 3">ZX01</strain>
    </source>
</reference>
<accession>A0A100Y1P7</accession>
<keyword evidence="3" id="KW-1185">Reference proteome</keyword>
<feature type="region of interest" description="Disordered" evidence="1">
    <location>
        <begin position="1"/>
        <end position="62"/>
    </location>
</feature>
<name>A0A100Y1P7_9ACTN</name>
<dbReference type="STRING" id="936756.ATE80_25495"/>
<protein>
    <submittedName>
        <fullName evidence="2">Uncharacterized protein</fullName>
    </submittedName>
</protein>
<proteinExistence type="predicted"/>
<evidence type="ECO:0000313" key="3">
    <source>
        <dbReference type="Proteomes" id="UP000054011"/>
    </source>
</evidence>
<dbReference type="Proteomes" id="UP000054011">
    <property type="component" value="Unassembled WGS sequence"/>
</dbReference>
<organism evidence="2 3">
    <name type="scientific">Streptomyces kanasensis</name>
    <dbReference type="NCBI Taxonomy" id="936756"/>
    <lineage>
        <taxon>Bacteria</taxon>
        <taxon>Bacillati</taxon>
        <taxon>Actinomycetota</taxon>
        <taxon>Actinomycetes</taxon>
        <taxon>Kitasatosporales</taxon>
        <taxon>Streptomycetaceae</taxon>
        <taxon>Streptomyces</taxon>
    </lineage>
</organism>
<dbReference type="EMBL" id="LNSV01000093">
    <property type="protein sequence ID" value="KUH36089.1"/>
    <property type="molecule type" value="Genomic_DNA"/>
</dbReference>
<gene>
    <name evidence="2" type="ORF">ATE80_25495</name>
</gene>
<evidence type="ECO:0000256" key="1">
    <source>
        <dbReference type="SAM" id="MobiDB-lite"/>
    </source>
</evidence>
<evidence type="ECO:0000313" key="2">
    <source>
        <dbReference type="EMBL" id="KUH36089.1"/>
    </source>
</evidence>
<feature type="compositionally biased region" description="Basic and acidic residues" evidence="1">
    <location>
        <begin position="44"/>
        <end position="54"/>
    </location>
</feature>
<sequence length="153" mass="16673">MAGTSPLTDHYGTTRPTRRHPSGTPNTTGRDRLTPRTPNGPRFTPRELPDEDLARYTSRAVSSAPYRHRARFTLRAPAEAVAEHLSPTSGTVTALGPDTCEPTCGSDSLDEPTLWVDLLVVPFEAHEPPELLTHLRTLADRLAAALPPNPPRP</sequence>
<dbReference type="AlphaFoldDB" id="A0A100Y1P7"/>